<evidence type="ECO:0000313" key="3">
    <source>
        <dbReference type="Proteomes" id="UP000053621"/>
    </source>
</evidence>
<dbReference type="EMBL" id="LOPW02000018">
    <property type="protein sequence ID" value="POG54356.1"/>
    <property type="molecule type" value="Genomic_DNA"/>
</dbReference>
<keyword evidence="3" id="KW-1185">Reference proteome</keyword>
<name>A0A2P4NML1_9EURY</name>
<protein>
    <submittedName>
        <fullName evidence="2">Uncharacterized protein</fullName>
    </submittedName>
</protein>
<feature type="region of interest" description="Disordered" evidence="1">
    <location>
        <begin position="1"/>
        <end position="66"/>
    </location>
</feature>
<proteinExistence type="predicted"/>
<dbReference type="Proteomes" id="UP000053621">
    <property type="component" value="Unassembled WGS sequence"/>
</dbReference>
<gene>
    <name evidence="2" type="ORF">AUR65_017150</name>
</gene>
<dbReference type="AlphaFoldDB" id="A0A2P4NML1"/>
<organism evidence="2 3">
    <name type="scientific">Haloferax marisrubri</name>
    <dbReference type="NCBI Taxonomy" id="1544719"/>
    <lineage>
        <taxon>Archaea</taxon>
        <taxon>Methanobacteriati</taxon>
        <taxon>Methanobacteriota</taxon>
        <taxon>Stenosarchaea group</taxon>
        <taxon>Halobacteria</taxon>
        <taxon>Halobacteriales</taxon>
        <taxon>Haloferacaceae</taxon>
        <taxon>Haloferax</taxon>
    </lineage>
</organism>
<evidence type="ECO:0000256" key="1">
    <source>
        <dbReference type="SAM" id="MobiDB-lite"/>
    </source>
</evidence>
<feature type="compositionally biased region" description="Polar residues" evidence="1">
    <location>
        <begin position="10"/>
        <end position="20"/>
    </location>
</feature>
<feature type="compositionally biased region" description="Low complexity" evidence="1">
    <location>
        <begin position="54"/>
        <end position="66"/>
    </location>
</feature>
<accession>A0A2P4NML1</accession>
<comment type="caution">
    <text evidence="2">The sequence shown here is derived from an EMBL/GenBank/DDBJ whole genome shotgun (WGS) entry which is preliminary data.</text>
</comment>
<sequence>MADGGERTLGSGTEADQSVPSGDRNRRSDEQPATPPTRAVPAAARNARRDGESESASEFAGESAEA</sequence>
<feature type="compositionally biased region" description="Low complexity" evidence="1">
    <location>
        <begin position="36"/>
        <end position="45"/>
    </location>
</feature>
<reference evidence="2" key="1">
    <citation type="submission" date="2017-08" db="EMBL/GenBank/DDBJ databases">
        <title>Haloferax marisrubri sp. nov., isolated from the Discovery deep brine-seawater interface in the Red Sea.</title>
        <authorList>
            <person name="Zhang G."/>
            <person name="Stingl U."/>
        </authorList>
    </citation>
    <scope>NUCLEOTIDE SEQUENCE [LARGE SCALE GENOMIC DNA]</scope>
    <source>
        <strain evidence="2">SB3</strain>
    </source>
</reference>
<evidence type="ECO:0000313" key="2">
    <source>
        <dbReference type="EMBL" id="POG54356.1"/>
    </source>
</evidence>